<dbReference type="EMBL" id="JAEVFJ010000058">
    <property type="protein sequence ID" value="KAH8078739.1"/>
    <property type="molecule type" value="Genomic_DNA"/>
</dbReference>
<sequence>MAQLASAEFLTYLKGLFPGNHRSTLRSSWYLVTAVAFSASNRPDAVPAVFRYTLDELKREQASAGMTDDEEEAQEAQLKLARRSRDCLLQAGLLCGYSRSINGLLALHEVMPVNLRDTKTLRNTEKSIQDYSNDGRQLFTAMYGDNADIVQNLLDSVYPDMGWFSNTIGYGVVYGGANVLTQPESSFVIATANIAMGTPRQITWHLKNAMNGGATFEEIQAVRNIAIEVAERSGVTWNEEIPQVTP</sequence>
<feature type="domain" description="Carboxymuconolactone decarboxylase-like" evidence="1">
    <location>
        <begin position="159"/>
        <end position="228"/>
    </location>
</feature>
<dbReference type="PANTHER" id="PTHR28180:SF2">
    <property type="entry name" value="PEROXISOMAL PROTEIN 2"/>
    <property type="match status" value="1"/>
</dbReference>
<organism evidence="2 3">
    <name type="scientific">Cristinia sonorae</name>
    <dbReference type="NCBI Taxonomy" id="1940300"/>
    <lineage>
        <taxon>Eukaryota</taxon>
        <taxon>Fungi</taxon>
        <taxon>Dikarya</taxon>
        <taxon>Basidiomycota</taxon>
        <taxon>Agaricomycotina</taxon>
        <taxon>Agaricomycetes</taxon>
        <taxon>Agaricomycetidae</taxon>
        <taxon>Agaricales</taxon>
        <taxon>Pleurotineae</taxon>
        <taxon>Stephanosporaceae</taxon>
        <taxon>Cristinia</taxon>
    </lineage>
</organism>
<keyword evidence="3" id="KW-1185">Reference proteome</keyword>
<dbReference type="PANTHER" id="PTHR28180">
    <property type="entry name" value="CONSERVED MITOCHONDRIAL PROTEIN-RELATED"/>
    <property type="match status" value="1"/>
</dbReference>
<name>A0A8K0XKJ8_9AGAR</name>
<dbReference type="OrthoDB" id="5537330at2759"/>
<evidence type="ECO:0000313" key="2">
    <source>
        <dbReference type="EMBL" id="KAH8078739.1"/>
    </source>
</evidence>
<gene>
    <name evidence="2" type="ORF">BXZ70DRAFT_1002789</name>
</gene>
<dbReference type="InterPro" id="IPR052999">
    <property type="entry name" value="PTS1_Protein"/>
</dbReference>
<dbReference type="Gene3D" id="1.20.1290.10">
    <property type="entry name" value="AhpD-like"/>
    <property type="match status" value="1"/>
</dbReference>
<proteinExistence type="predicted"/>
<protein>
    <recommendedName>
        <fullName evidence="1">Carboxymuconolactone decarboxylase-like domain-containing protein</fullName>
    </recommendedName>
</protein>
<comment type="caution">
    <text evidence="2">The sequence shown here is derived from an EMBL/GenBank/DDBJ whole genome shotgun (WGS) entry which is preliminary data.</text>
</comment>
<accession>A0A8K0XKJ8</accession>
<dbReference type="InterPro" id="IPR029032">
    <property type="entry name" value="AhpD-like"/>
</dbReference>
<evidence type="ECO:0000259" key="1">
    <source>
        <dbReference type="Pfam" id="PF02627"/>
    </source>
</evidence>
<evidence type="ECO:0000313" key="3">
    <source>
        <dbReference type="Proteomes" id="UP000813824"/>
    </source>
</evidence>
<dbReference type="SUPFAM" id="SSF69118">
    <property type="entry name" value="AhpD-like"/>
    <property type="match status" value="1"/>
</dbReference>
<reference evidence="2" key="1">
    <citation type="journal article" date="2021" name="New Phytol.">
        <title>Evolutionary innovations through gain and loss of genes in the ectomycorrhizal Boletales.</title>
        <authorList>
            <person name="Wu G."/>
            <person name="Miyauchi S."/>
            <person name="Morin E."/>
            <person name="Kuo A."/>
            <person name="Drula E."/>
            <person name="Varga T."/>
            <person name="Kohler A."/>
            <person name="Feng B."/>
            <person name="Cao Y."/>
            <person name="Lipzen A."/>
            <person name="Daum C."/>
            <person name="Hundley H."/>
            <person name="Pangilinan J."/>
            <person name="Johnson J."/>
            <person name="Barry K."/>
            <person name="LaButti K."/>
            <person name="Ng V."/>
            <person name="Ahrendt S."/>
            <person name="Min B."/>
            <person name="Choi I.G."/>
            <person name="Park H."/>
            <person name="Plett J.M."/>
            <person name="Magnuson J."/>
            <person name="Spatafora J.W."/>
            <person name="Nagy L.G."/>
            <person name="Henrissat B."/>
            <person name="Grigoriev I.V."/>
            <person name="Yang Z.L."/>
            <person name="Xu J."/>
            <person name="Martin F.M."/>
        </authorList>
    </citation>
    <scope>NUCLEOTIDE SEQUENCE</scope>
    <source>
        <strain evidence="2">KKN 215</strain>
    </source>
</reference>
<dbReference type="Pfam" id="PF02627">
    <property type="entry name" value="CMD"/>
    <property type="match status" value="1"/>
</dbReference>
<dbReference type="AlphaFoldDB" id="A0A8K0XKJ8"/>
<dbReference type="Proteomes" id="UP000813824">
    <property type="component" value="Unassembled WGS sequence"/>
</dbReference>
<dbReference type="InterPro" id="IPR003779">
    <property type="entry name" value="CMD-like"/>
</dbReference>